<reference evidence="3 4" key="1">
    <citation type="journal article" date="2019" name="Nat. Ecol. Evol.">
        <title>Megaphylogeny resolves global patterns of mushroom evolution.</title>
        <authorList>
            <person name="Varga T."/>
            <person name="Krizsan K."/>
            <person name="Foldi C."/>
            <person name="Dima B."/>
            <person name="Sanchez-Garcia M."/>
            <person name="Sanchez-Ramirez S."/>
            <person name="Szollosi G.J."/>
            <person name="Szarkandi J.G."/>
            <person name="Papp V."/>
            <person name="Albert L."/>
            <person name="Andreopoulos W."/>
            <person name="Angelini C."/>
            <person name="Antonin V."/>
            <person name="Barry K.W."/>
            <person name="Bougher N.L."/>
            <person name="Buchanan P."/>
            <person name="Buyck B."/>
            <person name="Bense V."/>
            <person name="Catcheside P."/>
            <person name="Chovatia M."/>
            <person name="Cooper J."/>
            <person name="Damon W."/>
            <person name="Desjardin D."/>
            <person name="Finy P."/>
            <person name="Geml J."/>
            <person name="Haridas S."/>
            <person name="Hughes K."/>
            <person name="Justo A."/>
            <person name="Karasinski D."/>
            <person name="Kautmanova I."/>
            <person name="Kiss B."/>
            <person name="Kocsube S."/>
            <person name="Kotiranta H."/>
            <person name="LaButti K.M."/>
            <person name="Lechner B.E."/>
            <person name="Liimatainen K."/>
            <person name="Lipzen A."/>
            <person name="Lukacs Z."/>
            <person name="Mihaltcheva S."/>
            <person name="Morgado L.N."/>
            <person name="Niskanen T."/>
            <person name="Noordeloos M.E."/>
            <person name="Ohm R.A."/>
            <person name="Ortiz-Santana B."/>
            <person name="Ovrebo C."/>
            <person name="Racz N."/>
            <person name="Riley R."/>
            <person name="Savchenko A."/>
            <person name="Shiryaev A."/>
            <person name="Soop K."/>
            <person name="Spirin V."/>
            <person name="Szebenyi C."/>
            <person name="Tomsovsky M."/>
            <person name="Tulloss R.E."/>
            <person name="Uehling J."/>
            <person name="Grigoriev I.V."/>
            <person name="Vagvolgyi C."/>
            <person name="Papp T."/>
            <person name="Martin F.M."/>
            <person name="Miettinen O."/>
            <person name="Hibbett D.S."/>
            <person name="Nagy L.G."/>
        </authorList>
    </citation>
    <scope>NUCLEOTIDE SEQUENCE [LARGE SCALE GENOMIC DNA]</scope>
    <source>
        <strain evidence="3 4">OMC1185</strain>
    </source>
</reference>
<organism evidence="3 4">
    <name type="scientific">Heliocybe sulcata</name>
    <dbReference type="NCBI Taxonomy" id="5364"/>
    <lineage>
        <taxon>Eukaryota</taxon>
        <taxon>Fungi</taxon>
        <taxon>Dikarya</taxon>
        <taxon>Basidiomycota</taxon>
        <taxon>Agaricomycotina</taxon>
        <taxon>Agaricomycetes</taxon>
        <taxon>Gloeophyllales</taxon>
        <taxon>Gloeophyllaceae</taxon>
        <taxon>Heliocybe</taxon>
    </lineage>
</organism>
<dbReference type="OrthoDB" id="9988102at2759"/>
<evidence type="ECO:0000256" key="1">
    <source>
        <dbReference type="SAM" id="MobiDB-lite"/>
    </source>
</evidence>
<keyword evidence="4" id="KW-1185">Reference proteome</keyword>
<evidence type="ECO:0000256" key="2">
    <source>
        <dbReference type="SAM" id="Phobius"/>
    </source>
</evidence>
<dbReference type="EMBL" id="ML213507">
    <property type="protein sequence ID" value="TFK53631.1"/>
    <property type="molecule type" value="Genomic_DNA"/>
</dbReference>
<dbReference type="Proteomes" id="UP000305948">
    <property type="component" value="Unassembled WGS sequence"/>
</dbReference>
<dbReference type="AlphaFoldDB" id="A0A5C3NJ50"/>
<accession>A0A5C3NJ50</accession>
<evidence type="ECO:0000313" key="4">
    <source>
        <dbReference type="Proteomes" id="UP000305948"/>
    </source>
</evidence>
<keyword evidence="2" id="KW-0812">Transmembrane</keyword>
<feature type="compositionally biased region" description="Basic and acidic residues" evidence="1">
    <location>
        <begin position="67"/>
        <end position="83"/>
    </location>
</feature>
<name>A0A5C3NJ50_9AGAM</name>
<keyword evidence="2" id="KW-0472">Membrane</keyword>
<sequence length="398" mass="45664">MDQLASIDQQQEILRYLRGLHEWLETDAFGRQRELRGTAAGMSELRYIPAPREDPSYYPARLTPITERNELDDIRTADAERGSRTRNTTPTPPSPPLNPRFIPQTFVPPLPQETLPQSGPIPSYPPAGRHAAQEGPVPSYQAVEPPDTYRPNPYLSNPYQSDRYPLNLDQPVLHQASPYPTQGHQATPWYGPYANVAAAAGLGGPGVYHFKPDGNWRPTWNFFQLMAYRGSQSTSIMIKPDWDDERLLKELSKTYNRLRSWRRVFSLQTFSSLVLVWADTNYIYPQPSRYTAAQSASAAFKNMRIRYYLRQPKALRGTTEFMQYLTKDQRYGVMYLERWDPYRITFLISAPVLGTLVFSILWAYFTGNISDAFTIGSYMVTAYSTFLVLIGILNWVEF</sequence>
<dbReference type="STRING" id="5364.A0A5C3NJ50"/>
<feature type="region of interest" description="Disordered" evidence="1">
    <location>
        <begin position="111"/>
        <end position="145"/>
    </location>
</feature>
<keyword evidence="2" id="KW-1133">Transmembrane helix</keyword>
<feature type="region of interest" description="Disordered" evidence="1">
    <location>
        <begin position="57"/>
        <end position="99"/>
    </location>
</feature>
<feature type="transmembrane region" description="Helical" evidence="2">
    <location>
        <begin position="377"/>
        <end position="396"/>
    </location>
</feature>
<evidence type="ECO:0000313" key="3">
    <source>
        <dbReference type="EMBL" id="TFK53631.1"/>
    </source>
</evidence>
<proteinExistence type="predicted"/>
<gene>
    <name evidence="3" type="ORF">OE88DRAFT_1265307</name>
</gene>
<feature type="transmembrane region" description="Helical" evidence="2">
    <location>
        <begin position="344"/>
        <end position="365"/>
    </location>
</feature>
<protein>
    <submittedName>
        <fullName evidence="3">Uncharacterized protein</fullName>
    </submittedName>
</protein>